<dbReference type="PROSITE" id="PS50268">
    <property type="entry name" value="CADHERIN_2"/>
    <property type="match status" value="15"/>
</dbReference>
<accession>A0AAW0PF03</accession>
<organism evidence="15 16">
    <name type="scientific">Mugilogobius chulae</name>
    <name type="common">yellowstripe goby</name>
    <dbReference type="NCBI Taxonomy" id="88201"/>
    <lineage>
        <taxon>Eukaryota</taxon>
        <taxon>Metazoa</taxon>
        <taxon>Chordata</taxon>
        <taxon>Craniata</taxon>
        <taxon>Vertebrata</taxon>
        <taxon>Euteleostomi</taxon>
        <taxon>Actinopterygii</taxon>
        <taxon>Neopterygii</taxon>
        <taxon>Teleostei</taxon>
        <taxon>Neoteleostei</taxon>
        <taxon>Acanthomorphata</taxon>
        <taxon>Gobiaria</taxon>
        <taxon>Gobiiformes</taxon>
        <taxon>Gobioidei</taxon>
        <taxon>Gobiidae</taxon>
        <taxon>Gobionellinae</taxon>
        <taxon>Mugilogobius</taxon>
    </lineage>
</organism>
<dbReference type="GO" id="GO:0016477">
    <property type="term" value="P:cell migration"/>
    <property type="evidence" value="ECO:0007669"/>
    <property type="project" value="TreeGrafter"/>
</dbReference>
<keyword evidence="6" id="KW-0677">Repeat</keyword>
<dbReference type="PANTHER" id="PTHR24027">
    <property type="entry name" value="CADHERIN-23"/>
    <property type="match status" value="1"/>
</dbReference>
<feature type="domain" description="Cadherin" evidence="14">
    <location>
        <begin position="1528"/>
        <end position="1632"/>
    </location>
</feature>
<keyword evidence="2" id="KW-1003">Cell membrane</keyword>
<evidence type="ECO:0000256" key="10">
    <source>
        <dbReference type="ARBA" id="ARBA00023136"/>
    </source>
</evidence>
<keyword evidence="5" id="KW-0732">Signal</keyword>
<evidence type="ECO:0000256" key="5">
    <source>
        <dbReference type="ARBA" id="ARBA00022729"/>
    </source>
</evidence>
<feature type="domain" description="Cadherin" evidence="14">
    <location>
        <begin position="340"/>
        <end position="453"/>
    </location>
</feature>
<dbReference type="InterPro" id="IPR015919">
    <property type="entry name" value="Cadherin-like_sf"/>
</dbReference>
<dbReference type="CDD" id="cd11304">
    <property type="entry name" value="Cadherin_repeat"/>
    <property type="match status" value="15"/>
</dbReference>
<evidence type="ECO:0000259" key="14">
    <source>
        <dbReference type="PROSITE" id="PS50268"/>
    </source>
</evidence>
<dbReference type="GO" id="GO:0005509">
    <property type="term" value="F:calcium ion binding"/>
    <property type="evidence" value="ECO:0007669"/>
    <property type="project" value="UniProtKB-UniRule"/>
</dbReference>
<dbReference type="PANTHER" id="PTHR24027:SF422">
    <property type="entry name" value="CADHERIN DOMAIN-CONTAINING PROTEIN"/>
    <property type="match status" value="1"/>
</dbReference>
<evidence type="ECO:0000256" key="1">
    <source>
        <dbReference type="ARBA" id="ARBA00004162"/>
    </source>
</evidence>
<protein>
    <recommendedName>
        <fullName evidence="14">Cadherin domain-containing protein</fullName>
    </recommendedName>
</protein>
<evidence type="ECO:0000256" key="4">
    <source>
        <dbReference type="ARBA" id="ARBA00022692"/>
    </source>
</evidence>
<feature type="domain" description="Cadherin" evidence="14">
    <location>
        <begin position="955"/>
        <end position="1053"/>
    </location>
</feature>
<dbReference type="FunFam" id="2.60.40.60:FF:000026">
    <property type="entry name" value="FAT atypical cadherin 1"/>
    <property type="match status" value="1"/>
</dbReference>
<feature type="domain" description="Cadherin" evidence="14">
    <location>
        <begin position="50"/>
        <end position="136"/>
    </location>
</feature>
<feature type="domain" description="Cadherin" evidence="14">
    <location>
        <begin position="454"/>
        <end position="546"/>
    </location>
</feature>
<evidence type="ECO:0000256" key="11">
    <source>
        <dbReference type="ARBA" id="ARBA00023157"/>
    </source>
</evidence>
<reference evidence="16" key="1">
    <citation type="submission" date="2024-04" db="EMBL/GenBank/DDBJ databases">
        <title>Salinicola lusitanus LLJ914,a marine bacterium isolated from the Okinawa Trough.</title>
        <authorList>
            <person name="Li J."/>
        </authorList>
    </citation>
    <scope>NUCLEOTIDE SEQUENCE [LARGE SCALE GENOMIC DNA]</scope>
</reference>
<keyword evidence="10" id="KW-0472">Membrane</keyword>
<evidence type="ECO:0000256" key="9">
    <source>
        <dbReference type="ARBA" id="ARBA00022989"/>
    </source>
</evidence>
<dbReference type="SMART" id="SM00112">
    <property type="entry name" value="CA"/>
    <property type="match status" value="16"/>
</dbReference>
<dbReference type="FunFam" id="2.60.40.60:FF:000051">
    <property type="entry name" value="FAT atypical cadherin 1"/>
    <property type="match status" value="1"/>
</dbReference>
<dbReference type="FunFam" id="2.60.40.60:FF:000033">
    <property type="entry name" value="FAT atypical cadherin 1"/>
    <property type="match status" value="2"/>
</dbReference>
<dbReference type="FunFam" id="2.60.40.60:FF:000116">
    <property type="entry name" value="Dachsous cadherin-related 2"/>
    <property type="match status" value="1"/>
</dbReference>
<feature type="domain" description="Cadherin" evidence="14">
    <location>
        <begin position="637"/>
        <end position="737"/>
    </location>
</feature>
<evidence type="ECO:0000256" key="3">
    <source>
        <dbReference type="ARBA" id="ARBA00022536"/>
    </source>
</evidence>
<gene>
    <name evidence="15" type="ORF">WMY93_008799</name>
</gene>
<dbReference type="FunFam" id="2.60.40.60:FF:000058">
    <property type="entry name" value="FAT atypical cadherin 3"/>
    <property type="match status" value="1"/>
</dbReference>
<name>A0AAW0PF03_9GOBI</name>
<evidence type="ECO:0000256" key="6">
    <source>
        <dbReference type="ARBA" id="ARBA00022737"/>
    </source>
</evidence>
<keyword evidence="9" id="KW-1133">Transmembrane helix</keyword>
<dbReference type="InterPro" id="IPR020894">
    <property type="entry name" value="Cadherin_CS"/>
</dbReference>
<keyword evidence="7 13" id="KW-0106">Calcium</keyword>
<dbReference type="FunFam" id="2.60.40.60:FF:000024">
    <property type="entry name" value="FAT atypical cadherin 3"/>
    <property type="match status" value="1"/>
</dbReference>
<dbReference type="Pfam" id="PF00028">
    <property type="entry name" value="Cadherin"/>
    <property type="match status" value="13"/>
</dbReference>
<keyword evidence="8" id="KW-0130">Cell adhesion</keyword>
<feature type="domain" description="Cadherin" evidence="14">
    <location>
        <begin position="137"/>
        <end position="241"/>
    </location>
</feature>
<dbReference type="SUPFAM" id="SSF49313">
    <property type="entry name" value="Cadherin-like"/>
    <property type="match status" value="17"/>
</dbReference>
<dbReference type="InterPro" id="IPR002126">
    <property type="entry name" value="Cadherin-like_dom"/>
</dbReference>
<dbReference type="PROSITE" id="PS00232">
    <property type="entry name" value="CADHERIN_1"/>
    <property type="match status" value="7"/>
</dbReference>
<dbReference type="FunFam" id="2.60.40.60:FF:000059">
    <property type="entry name" value="FAT atypical cadherin 3"/>
    <property type="match status" value="1"/>
</dbReference>
<dbReference type="GO" id="GO:0045296">
    <property type="term" value="F:cadherin binding"/>
    <property type="evidence" value="ECO:0007669"/>
    <property type="project" value="TreeGrafter"/>
</dbReference>
<dbReference type="GO" id="GO:0007156">
    <property type="term" value="P:homophilic cell adhesion via plasma membrane adhesion molecules"/>
    <property type="evidence" value="ECO:0007669"/>
    <property type="project" value="InterPro"/>
</dbReference>
<dbReference type="InterPro" id="IPR039808">
    <property type="entry name" value="Cadherin"/>
</dbReference>
<feature type="domain" description="Cadherin" evidence="14">
    <location>
        <begin position="1234"/>
        <end position="1425"/>
    </location>
</feature>
<feature type="domain" description="Cadherin" evidence="14">
    <location>
        <begin position="2"/>
        <end position="49"/>
    </location>
</feature>
<evidence type="ECO:0000256" key="2">
    <source>
        <dbReference type="ARBA" id="ARBA00022475"/>
    </source>
</evidence>
<evidence type="ECO:0000256" key="7">
    <source>
        <dbReference type="ARBA" id="ARBA00022837"/>
    </source>
</evidence>
<dbReference type="FunFam" id="2.60.40.60:FF:000032">
    <property type="entry name" value="FAT atypical cadherin 1"/>
    <property type="match status" value="1"/>
</dbReference>
<dbReference type="GO" id="GO:0009653">
    <property type="term" value="P:anatomical structure morphogenesis"/>
    <property type="evidence" value="ECO:0007669"/>
    <property type="project" value="UniProtKB-ARBA"/>
</dbReference>
<feature type="domain" description="Cadherin" evidence="14">
    <location>
        <begin position="547"/>
        <end position="619"/>
    </location>
</feature>
<keyword evidence="12" id="KW-0325">Glycoprotein</keyword>
<feature type="domain" description="Cadherin" evidence="14">
    <location>
        <begin position="845"/>
        <end position="955"/>
    </location>
</feature>
<keyword evidence="4" id="KW-0812">Transmembrane</keyword>
<proteinExistence type="predicted"/>
<feature type="domain" description="Cadherin" evidence="14">
    <location>
        <begin position="738"/>
        <end position="844"/>
    </location>
</feature>
<dbReference type="Gene3D" id="2.60.40.60">
    <property type="entry name" value="Cadherins"/>
    <property type="match status" value="17"/>
</dbReference>
<dbReference type="GO" id="GO:0016342">
    <property type="term" value="C:catenin complex"/>
    <property type="evidence" value="ECO:0007669"/>
    <property type="project" value="TreeGrafter"/>
</dbReference>
<dbReference type="Proteomes" id="UP001460270">
    <property type="component" value="Unassembled WGS sequence"/>
</dbReference>
<comment type="caution">
    <text evidence="15">The sequence shown here is derived from an EMBL/GenBank/DDBJ whole genome shotgun (WGS) entry which is preliminary data.</text>
</comment>
<dbReference type="EMBL" id="JBBPFD010000006">
    <property type="protein sequence ID" value="KAK7921897.1"/>
    <property type="molecule type" value="Genomic_DNA"/>
</dbReference>
<keyword evidence="11" id="KW-1015">Disulfide bond</keyword>
<dbReference type="FunFam" id="2.60.40.60:FF:000089">
    <property type="entry name" value="FAT atypical cadherin 1"/>
    <property type="match status" value="1"/>
</dbReference>
<comment type="subcellular location">
    <subcellularLocation>
        <location evidence="1">Cell membrane</location>
        <topology evidence="1">Single-pass membrane protein</topology>
    </subcellularLocation>
</comment>
<sequence>MGTLSLARRLDAARKSNYNLTVRATDGHESATVQAYIRVLDINEHRPVFLKSLYEVRVPEDTSPWKDLLQIQAEDADRNSNLLYSIHSSLPRESSALFHLDPKSGILVRDQEIGIKKNFVKAVVHVEDCNDHAPVFLSPRYELSLSNMAALGSEVLRVTAVDKDTGSNAEITYSLHSGNTDNIFSIDSSSGSISVSKALDLQPLDRFHLTVKATDQGFPQRSDLCSVHVNIRISENTPPAFQSDDYLAEISEFSPVGTPVIAISASSPAVVHYGIENGNSNRTFHINPFTGLISTQKHLDFESCSTYKLKVTATTNAGAVSKTTVYIYVVDENDNAPVFAKREYFGKISEAANVNSLVMGEDNTPLVIQATDADRDANSQLYFEILEEEALRVFKIDASMGTVSLISVVDFENRAEYEFTVHVRDSGEPLLYAPEPAKVTIRILDLNDCPPQFTSPLYKASIMAPPVRNAEVLRVTAHDEDSAVVYSIADGNLDNAFSIDSNAGVYLKSNVYEIYVKVEDLRTPPRTAVALVNVFIDDVNDNAPHFLNLPYSAMISDDIEVGDVLYQATAVDKDLGENALIVYSLEDNFELFRIDPDVGDISLQRPLDFEALNKYVLTVHDFSLTIQIRNRTNPIFQTLLYPLRVPENVPLFATILHVQARNPEGYRLIYNLQEENATKHFHLEFKTGVLTVTNPLDYESQTMHVLTVRATDSVTGAYSEATIEVEVEDVNDNAPMFSKLTYSTAVAEGLPIGTSVLQISATDKDSGRNKELSFQLVKTEGNETDFFEIDKQSGLITTKDVLDYEDTTHFDLKVRVSDNGTSPLSSETFVRVNVTDVNDNPPDFVNPQYDTTLDEMAKCGHIVVKIQASDKDANDANNLKYKILSGNEGRYFNINESSGIISFSNVCKRNLDPYYNLTVAVSDGVFQNTAPVNIDMINRNRTVLISNKTSTKPSCENAEAGTRVIRLAAIDPDEGQYGAVDYTIINKLADETFEIDKDGQIVTTQPLDRENPSQRVIAIKVMAKDGGGRVAFCTGTEYQVAIQSTVNKGAPVIQIIAYDADDGKNSDVTYTVDKTGEVADDIIEINPFTGQVSVKEIKARDGSLPFYNSTVPVQVKVVPPEVPIPKFSEPLYKFSAMENSPVGTEIGTIKVKPDMPVIYSLVDGNTVESNKEKVFSLDEESGTLVLQKAIDHEKTKWYQIDVVAQGNHNGTDVASLVSVSIQVQDVNDNQPVFDASPYRAYLAENMPAGTTVIQVTANDPDTESNGLVTYSLQSLPDDPHDINEVFSIDPDSGWITTMRETDCESTRLYRFTWRPRITEEKSSSPPASWWRSRAGEVIVTMTTTDRDVSMENRLVTCYITDGDALGQFAVVQVDEGQWGLISKEPLDREISERFTLQITATDGRFQSPVSVELHVLDVNDNSPHCQQLLYTEAVTENSPINQFILKVSASDPDVGSNGQVSYSLHGPDASKFHLHPRTGELFTLSVLDRESEVEYNMAVKATDGGGRSCQADILLRVQDMNDNAPVFSSSLYQVSVFDNTTVRTPIAVLYAKDPDTGINSEVRYSLVSGDDGFFSLDEFSGILRLERPLTSDAPPTFQIKVKATDRGLPRQLSSLTTVEVQVVSLDDYQPVFSSSEFTAQLQNPPRWGQRS</sequence>
<dbReference type="GO" id="GO:0031175">
    <property type="term" value="P:neuron projection development"/>
    <property type="evidence" value="ECO:0007669"/>
    <property type="project" value="TreeGrafter"/>
</dbReference>
<evidence type="ECO:0000256" key="13">
    <source>
        <dbReference type="PROSITE-ProRule" id="PRU00043"/>
    </source>
</evidence>
<feature type="domain" description="Cadherin" evidence="14">
    <location>
        <begin position="1128"/>
        <end position="1233"/>
    </location>
</feature>
<evidence type="ECO:0000313" key="16">
    <source>
        <dbReference type="Proteomes" id="UP001460270"/>
    </source>
</evidence>
<evidence type="ECO:0000256" key="12">
    <source>
        <dbReference type="ARBA" id="ARBA00023180"/>
    </source>
</evidence>
<dbReference type="GO" id="GO:0008013">
    <property type="term" value="F:beta-catenin binding"/>
    <property type="evidence" value="ECO:0007669"/>
    <property type="project" value="TreeGrafter"/>
</dbReference>
<keyword evidence="3" id="KW-0245">EGF-like domain</keyword>
<feature type="domain" description="Cadherin" evidence="14">
    <location>
        <begin position="242"/>
        <end position="339"/>
    </location>
</feature>
<feature type="domain" description="Cadherin" evidence="14">
    <location>
        <begin position="1426"/>
        <end position="1527"/>
    </location>
</feature>
<evidence type="ECO:0000256" key="8">
    <source>
        <dbReference type="ARBA" id="ARBA00022889"/>
    </source>
</evidence>
<evidence type="ECO:0000313" key="15">
    <source>
        <dbReference type="EMBL" id="KAK7921897.1"/>
    </source>
</evidence>
<keyword evidence="16" id="KW-1185">Reference proteome</keyword>
<dbReference type="PRINTS" id="PR00205">
    <property type="entry name" value="CADHERIN"/>
</dbReference>
<dbReference type="FunFam" id="2.60.40.60:FF:000061">
    <property type="entry name" value="FAT atypical cadherin 3"/>
    <property type="match status" value="1"/>
</dbReference>